<feature type="compositionally biased region" description="Basic and acidic residues" evidence="1">
    <location>
        <begin position="16"/>
        <end position="44"/>
    </location>
</feature>
<accession>A0ABD1CGJ4</accession>
<gene>
    <name evidence="2" type="ORF">pipiens_000699</name>
</gene>
<comment type="caution">
    <text evidence="2">The sequence shown here is derived from an EMBL/GenBank/DDBJ whole genome shotgun (WGS) entry which is preliminary data.</text>
</comment>
<evidence type="ECO:0000256" key="1">
    <source>
        <dbReference type="SAM" id="MobiDB-lite"/>
    </source>
</evidence>
<evidence type="ECO:0000313" key="2">
    <source>
        <dbReference type="EMBL" id="KAL1375506.1"/>
    </source>
</evidence>
<feature type="region of interest" description="Disordered" evidence="1">
    <location>
        <begin position="1"/>
        <end position="51"/>
    </location>
</feature>
<keyword evidence="3" id="KW-1185">Reference proteome</keyword>
<protein>
    <submittedName>
        <fullName evidence="2">Uncharacterized protein</fullName>
    </submittedName>
</protein>
<proteinExistence type="predicted"/>
<reference evidence="2 3" key="1">
    <citation type="submission" date="2024-05" db="EMBL/GenBank/DDBJ databases">
        <title>Culex pipiens pipiens assembly and annotation.</title>
        <authorList>
            <person name="Alout H."/>
            <person name="Durand T."/>
        </authorList>
    </citation>
    <scope>NUCLEOTIDE SEQUENCE [LARGE SCALE GENOMIC DNA]</scope>
    <source>
        <strain evidence="2">HA-2024</strain>
        <tissue evidence="2">Whole body</tissue>
    </source>
</reference>
<evidence type="ECO:0000313" key="3">
    <source>
        <dbReference type="Proteomes" id="UP001562425"/>
    </source>
</evidence>
<sequence length="51" mass="5539">MSKMNRPQSGPLGLPRDAREPAAAAGHDRPGPDHRPDGGTVEKLHARKFRV</sequence>
<dbReference type="Proteomes" id="UP001562425">
    <property type="component" value="Unassembled WGS sequence"/>
</dbReference>
<dbReference type="AlphaFoldDB" id="A0ABD1CGJ4"/>
<name>A0ABD1CGJ4_CULPP</name>
<dbReference type="EMBL" id="JBEHCU010012441">
    <property type="protein sequence ID" value="KAL1375506.1"/>
    <property type="molecule type" value="Genomic_DNA"/>
</dbReference>
<organism evidence="2 3">
    <name type="scientific">Culex pipiens pipiens</name>
    <name type="common">Northern house mosquito</name>
    <dbReference type="NCBI Taxonomy" id="38569"/>
    <lineage>
        <taxon>Eukaryota</taxon>
        <taxon>Metazoa</taxon>
        <taxon>Ecdysozoa</taxon>
        <taxon>Arthropoda</taxon>
        <taxon>Hexapoda</taxon>
        <taxon>Insecta</taxon>
        <taxon>Pterygota</taxon>
        <taxon>Neoptera</taxon>
        <taxon>Endopterygota</taxon>
        <taxon>Diptera</taxon>
        <taxon>Nematocera</taxon>
        <taxon>Culicoidea</taxon>
        <taxon>Culicidae</taxon>
        <taxon>Culicinae</taxon>
        <taxon>Culicini</taxon>
        <taxon>Culex</taxon>
        <taxon>Culex</taxon>
    </lineage>
</organism>
<feature type="non-terminal residue" evidence="2">
    <location>
        <position position="51"/>
    </location>
</feature>